<keyword evidence="3" id="KW-1185">Reference proteome</keyword>
<dbReference type="Proteomes" id="UP001286313">
    <property type="component" value="Unassembled WGS sequence"/>
</dbReference>
<feature type="compositionally biased region" description="Basic and acidic residues" evidence="1">
    <location>
        <begin position="24"/>
        <end position="38"/>
    </location>
</feature>
<sequence length="38" mass="4377">MGVSGWNKNRKMGVSGRNKNRKMGVREWAEQEQENGRA</sequence>
<comment type="caution">
    <text evidence="2">The sequence shown here is derived from an EMBL/GenBank/DDBJ whole genome shotgun (WGS) entry which is preliminary data.</text>
</comment>
<protein>
    <submittedName>
        <fullName evidence="2">Uncharacterized protein</fullName>
    </submittedName>
</protein>
<organism evidence="2 3">
    <name type="scientific">Petrolisthes cinctipes</name>
    <name type="common">Flat porcelain crab</name>
    <dbReference type="NCBI Taxonomy" id="88211"/>
    <lineage>
        <taxon>Eukaryota</taxon>
        <taxon>Metazoa</taxon>
        <taxon>Ecdysozoa</taxon>
        <taxon>Arthropoda</taxon>
        <taxon>Crustacea</taxon>
        <taxon>Multicrustacea</taxon>
        <taxon>Malacostraca</taxon>
        <taxon>Eumalacostraca</taxon>
        <taxon>Eucarida</taxon>
        <taxon>Decapoda</taxon>
        <taxon>Pleocyemata</taxon>
        <taxon>Anomura</taxon>
        <taxon>Galatheoidea</taxon>
        <taxon>Porcellanidae</taxon>
        <taxon>Petrolisthes</taxon>
    </lineage>
</organism>
<accession>A0AAE1BTE7</accession>
<dbReference type="AlphaFoldDB" id="A0AAE1BTE7"/>
<reference evidence="2" key="1">
    <citation type="submission" date="2023-10" db="EMBL/GenBank/DDBJ databases">
        <title>Genome assemblies of two species of porcelain crab, Petrolisthes cinctipes and Petrolisthes manimaculis (Anomura: Porcellanidae).</title>
        <authorList>
            <person name="Angst P."/>
        </authorList>
    </citation>
    <scope>NUCLEOTIDE SEQUENCE</scope>
    <source>
        <strain evidence="2">PB745_01</strain>
        <tissue evidence="2">Gill</tissue>
    </source>
</reference>
<proteinExistence type="predicted"/>
<name>A0AAE1BTE7_PETCI</name>
<gene>
    <name evidence="2" type="ORF">Pcinc_037175</name>
</gene>
<dbReference type="EMBL" id="JAWQEG010005863">
    <property type="protein sequence ID" value="KAK3856505.1"/>
    <property type="molecule type" value="Genomic_DNA"/>
</dbReference>
<evidence type="ECO:0000313" key="2">
    <source>
        <dbReference type="EMBL" id="KAK3856505.1"/>
    </source>
</evidence>
<evidence type="ECO:0000313" key="3">
    <source>
        <dbReference type="Proteomes" id="UP001286313"/>
    </source>
</evidence>
<feature type="region of interest" description="Disordered" evidence="1">
    <location>
        <begin position="1"/>
        <end position="38"/>
    </location>
</feature>
<evidence type="ECO:0000256" key="1">
    <source>
        <dbReference type="SAM" id="MobiDB-lite"/>
    </source>
</evidence>
<feature type="non-terminal residue" evidence="2">
    <location>
        <position position="38"/>
    </location>
</feature>